<dbReference type="InterPro" id="IPR013024">
    <property type="entry name" value="GGCT-like"/>
</dbReference>
<dbReference type="SUPFAM" id="SSF110857">
    <property type="entry name" value="Gamma-glutamyl cyclotransferase-like"/>
    <property type="match status" value="1"/>
</dbReference>
<dbReference type="GO" id="GO:0016740">
    <property type="term" value="F:transferase activity"/>
    <property type="evidence" value="ECO:0007669"/>
    <property type="project" value="UniProtKB-KW"/>
</dbReference>
<keyword evidence="2" id="KW-0808">Transferase</keyword>
<dbReference type="Pfam" id="PF06094">
    <property type="entry name" value="GGACT"/>
    <property type="match status" value="1"/>
</dbReference>
<dbReference type="InterPro" id="IPR009288">
    <property type="entry name" value="AIG2-like_dom"/>
</dbReference>
<proteinExistence type="predicted"/>
<keyword evidence="3" id="KW-1185">Reference proteome</keyword>
<evidence type="ECO:0000313" key="3">
    <source>
        <dbReference type="Proteomes" id="UP000436522"/>
    </source>
</evidence>
<accession>A0A640VSI0</accession>
<gene>
    <name evidence="2" type="ORF">So717_23850</name>
</gene>
<dbReference type="OrthoDB" id="5567366at2"/>
<name>A0A640VSI0_9RHOB</name>
<feature type="domain" description="Gamma-glutamylcyclotransferase AIG2-like" evidence="1">
    <location>
        <begin position="7"/>
        <end position="104"/>
    </location>
</feature>
<evidence type="ECO:0000313" key="2">
    <source>
        <dbReference type="EMBL" id="GFE50632.1"/>
    </source>
</evidence>
<sequence>MSDPYFFGYGSLVNTRSHSYPDPHPATLNGWRRAWVATPRSGTVLLTGVPAPDHRIDGLIAAVPNADWAALDARESGYARLPAQHAVEHAHPATPEIAVYAVQRETMRPRSTQVILLSYLDVVVQGFHDVFGEAGVQRFFETTDGWDTPILNDRANPRYPRHQQLSTQQTALVDGHLEALSAQMEERQEAPLPPKV</sequence>
<organism evidence="2 3">
    <name type="scientific">Roseobacter cerasinus</name>
    <dbReference type="NCBI Taxonomy" id="2602289"/>
    <lineage>
        <taxon>Bacteria</taxon>
        <taxon>Pseudomonadati</taxon>
        <taxon>Pseudomonadota</taxon>
        <taxon>Alphaproteobacteria</taxon>
        <taxon>Rhodobacterales</taxon>
        <taxon>Roseobacteraceae</taxon>
        <taxon>Roseobacter</taxon>
    </lineage>
</organism>
<dbReference type="InterPro" id="IPR036568">
    <property type="entry name" value="GGCT-like_sf"/>
</dbReference>
<dbReference type="RefSeq" id="WP_159977570.1">
    <property type="nucleotide sequence ID" value="NZ_BLIV01000004.1"/>
</dbReference>
<dbReference type="Proteomes" id="UP000436522">
    <property type="component" value="Unassembled WGS sequence"/>
</dbReference>
<protein>
    <submittedName>
        <fullName evidence="2">Gamma-glutamylcyclotransferase</fullName>
    </submittedName>
</protein>
<dbReference type="AlphaFoldDB" id="A0A640VSI0"/>
<comment type="caution">
    <text evidence="2">The sequence shown here is derived from an EMBL/GenBank/DDBJ whole genome shotgun (WGS) entry which is preliminary data.</text>
</comment>
<evidence type="ECO:0000259" key="1">
    <source>
        <dbReference type="Pfam" id="PF06094"/>
    </source>
</evidence>
<dbReference type="Gene3D" id="3.10.490.10">
    <property type="entry name" value="Gamma-glutamyl cyclotransferase-like"/>
    <property type="match status" value="1"/>
</dbReference>
<reference evidence="2 3" key="1">
    <citation type="submission" date="2019-12" db="EMBL/GenBank/DDBJ databases">
        <title>Roseobacter cerasinus sp. nov., isolated from seawater around aquaculture.</title>
        <authorList>
            <person name="Muramatsu S."/>
            <person name="Takabe Y."/>
            <person name="Mori K."/>
            <person name="Takaichi S."/>
            <person name="Hanada S."/>
        </authorList>
    </citation>
    <scope>NUCLEOTIDE SEQUENCE [LARGE SCALE GENOMIC DNA]</scope>
    <source>
        <strain evidence="2 3">AI77</strain>
    </source>
</reference>
<dbReference type="EMBL" id="BLIV01000004">
    <property type="protein sequence ID" value="GFE50632.1"/>
    <property type="molecule type" value="Genomic_DNA"/>
</dbReference>
<dbReference type="CDD" id="cd06661">
    <property type="entry name" value="GGCT_like"/>
    <property type="match status" value="1"/>
</dbReference>